<sequence>MSTRWHPAGSASNLSLPGTEPEILETGSEGNSNMPCTPFLEATPPAPEHGLPGRTHPTVRTQQSPGEAQPHPPRRSLAESLVPLPPALQSPLLRRQGNVSSVRVCSLEHSQQPPSRARIKPSQQLAFVPGAAFSCPVCAGDALTVRGELSGGSRDPGTCKAENTPSLVLHGTLRTLKQRVKTSVKSEFSRVAGYQCSRSLSCVPPIVN</sequence>
<evidence type="ECO:0000313" key="3">
    <source>
        <dbReference type="Proteomes" id="UP000052978"/>
    </source>
</evidence>
<feature type="region of interest" description="Disordered" evidence="1">
    <location>
        <begin position="1"/>
        <end position="78"/>
    </location>
</feature>
<keyword evidence="3" id="KW-1185">Reference proteome</keyword>
<evidence type="ECO:0000313" key="2">
    <source>
        <dbReference type="EMBL" id="EPQ02823.1"/>
    </source>
</evidence>
<dbReference type="Proteomes" id="UP000052978">
    <property type="component" value="Unassembled WGS sequence"/>
</dbReference>
<proteinExistence type="predicted"/>
<protein>
    <submittedName>
        <fullName evidence="2">Uncharacterized protein</fullName>
    </submittedName>
</protein>
<dbReference type="EMBL" id="KE161263">
    <property type="protein sequence ID" value="EPQ02823.1"/>
    <property type="molecule type" value="Genomic_DNA"/>
</dbReference>
<organism evidence="2 3">
    <name type="scientific">Myotis brandtii</name>
    <name type="common">Brandt's bat</name>
    <dbReference type="NCBI Taxonomy" id="109478"/>
    <lineage>
        <taxon>Eukaryota</taxon>
        <taxon>Metazoa</taxon>
        <taxon>Chordata</taxon>
        <taxon>Craniata</taxon>
        <taxon>Vertebrata</taxon>
        <taxon>Euteleostomi</taxon>
        <taxon>Mammalia</taxon>
        <taxon>Eutheria</taxon>
        <taxon>Laurasiatheria</taxon>
        <taxon>Chiroptera</taxon>
        <taxon>Yangochiroptera</taxon>
        <taxon>Vespertilionidae</taxon>
        <taxon>Myotis</taxon>
    </lineage>
</organism>
<dbReference type="AlphaFoldDB" id="S7NYR9"/>
<accession>S7NYR9</accession>
<name>S7NYR9_MYOBR</name>
<evidence type="ECO:0000256" key="1">
    <source>
        <dbReference type="SAM" id="MobiDB-lite"/>
    </source>
</evidence>
<reference evidence="2 3" key="1">
    <citation type="journal article" date="2013" name="Nat. Commun.">
        <title>Genome analysis reveals insights into physiology and longevity of the Brandt's bat Myotis brandtii.</title>
        <authorList>
            <person name="Seim I."/>
            <person name="Fang X."/>
            <person name="Xiong Z."/>
            <person name="Lobanov A.V."/>
            <person name="Huang Z."/>
            <person name="Ma S."/>
            <person name="Feng Y."/>
            <person name="Turanov A.A."/>
            <person name="Zhu Y."/>
            <person name="Lenz T.L."/>
            <person name="Gerashchenko M.V."/>
            <person name="Fan D."/>
            <person name="Hee Yim S."/>
            <person name="Yao X."/>
            <person name="Jordan D."/>
            <person name="Xiong Y."/>
            <person name="Ma Y."/>
            <person name="Lyapunov A.N."/>
            <person name="Chen G."/>
            <person name="Kulakova O.I."/>
            <person name="Sun Y."/>
            <person name="Lee S.G."/>
            <person name="Bronson R.T."/>
            <person name="Moskalev A.A."/>
            <person name="Sunyaev S.R."/>
            <person name="Zhang G."/>
            <person name="Krogh A."/>
            <person name="Wang J."/>
            <person name="Gladyshev V.N."/>
        </authorList>
    </citation>
    <scope>NUCLEOTIDE SEQUENCE [LARGE SCALE GENOMIC DNA]</scope>
</reference>
<gene>
    <name evidence="2" type="ORF">D623_10003236</name>
</gene>